<keyword evidence="2" id="KW-0949">S-adenosyl-L-methionine</keyword>
<evidence type="ECO:0000259" key="7">
    <source>
        <dbReference type="PROSITE" id="PS51918"/>
    </source>
</evidence>
<organism evidence="8 9">
    <name type="scientific">Serratia rubidaea</name>
    <name type="common">Serratia marinorubra</name>
    <dbReference type="NCBI Taxonomy" id="61652"/>
    <lineage>
        <taxon>Bacteria</taxon>
        <taxon>Pseudomonadati</taxon>
        <taxon>Pseudomonadota</taxon>
        <taxon>Gammaproteobacteria</taxon>
        <taxon>Enterobacterales</taxon>
        <taxon>Yersiniaceae</taxon>
        <taxon>Serratia</taxon>
    </lineage>
</organism>
<dbReference type="SFLD" id="SFLDG01067">
    <property type="entry name" value="SPASM/twitch_domain_containing"/>
    <property type="match status" value="1"/>
</dbReference>
<evidence type="ECO:0000256" key="1">
    <source>
        <dbReference type="ARBA" id="ARBA00001966"/>
    </source>
</evidence>
<evidence type="ECO:0000256" key="5">
    <source>
        <dbReference type="ARBA" id="ARBA00023014"/>
    </source>
</evidence>
<dbReference type="EC" id="1.1.99.-" evidence="8"/>
<accession>A0A3S4FYI4</accession>
<proteinExistence type="inferred from homology"/>
<dbReference type="GO" id="GO:0046872">
    <property type="term" value="F:metal ion binding"/>
    <property type="evidence" value="ECO:0007669"/>
    <property type="project" value="UniProtKB-KW"/>
</dbReference>
<reference evidence="8 9" key="1">
    <citation type="submission" date="2018-12" db="EMBL/GenBank/DDBJ databases">
        <authorList>
            <consortium name="Pathogen Informatics"/>
        </authorList>
    </citation>
    <scope>NUCLEOTIDE SEQUENCE [LARGE SCALE GENOMIC DNA]</scope>
    <source>
        <strain evidence="8 9">NCTC9419</strain>
    </source>
</reference>
<dbReference type="NCBIfam" id="TIGR04085">
    <property type="entry name" value="rSAM_more_4Fe4S"/>
    <property type="match status" value="1"/>
</dbReference>
<dbReference type="InterPro" id="IPR058240">
    <property type="entry name" value="rSAM_sf"/>
</dbReference>
<dbReference type="PANTHER" id="PTHR43273:SF3">
    <property type="entry name" value="ANAEROBIC SULFATASE-MATURATING ENZYME HOMOLOG ASLB-RELATED"/>
    <property type="match status" value="1"/>
</dbReference>
<dbReference type="InterPro" id="IPR023885">
    <property type="entry name" value="4Fe4S-binding_SPASM_dom"/>
</dbReference>
<evidence type="ECO:0000256" key="2">
    <source>
        <dbReference type="ARBA" id="ARBA00022691"/>
    </source>
</evidence>
<evidence type="ECO:0000313" key="8">
    <source>
        <dbReference type="EMBL" id="VEA71671.1"/>
    </source>
</evidence>
<dbReference type="GO" id="GO:0016491">
    <property type="term" value="F:oxidoreductase activity"/>
    <property type="evidence" value="ECO:0007669"/>
    <property type="project" value="UniProtKB-KW"/>
</dbReference>
<dbReference type="SFLD" id="SFLDG01384">
    <property type="entry name" value="thioether_bond_formation_requi"/>
    <property type="match status" value="1"/>
</dbReference>
<dbReference type="CDD" id="cd01335">
    <property type="entry name" value="Radical_SAM"/>
    <property type="match status" value="1"/>
</dbReference>
<dbReference type="STRING" id="61652.AXX16_4546"/>
<name>A0A3S4FYI4_SERRU</name>
<keyword evidence="5" id="KW-0411">Iron-sulfur</keyword>
<keyword evidence="3" id="KW-0479">Metal-binding</keyword>
<dbReference type="Proteomes" id="UP000271603">
    <property type="component" value="Chromosome"/>
</dbReference>
<evidence type="ECO:0000256" key="3">
    <source>
        <dbReference type="ARBA" id="ARBA00022723"/>
    </source>
</evidence>
<dbReference type="AlphaFoldDB" id="A0A3S4FYI4"/>
<dbReference type="InterPro" id="IPR007197">
    <property type="entry name" value="rSAM"/>
</dbReference>
<sequence length="394" mass="43896">MNIDALRARQIPLSDPARAAAPFHLLVKPVGAGCNLACRYCYYPQRGERPRPMDDALLEAFIRRYIAAQPRYSREINFVWQGGEPLLAGIGFYKRALALQRRYAPPGVTISNSLQTNGTLLTDAWCRLFSEHDFIIGVSLDGDRQTQDAHRPDRRGNGSYDAALRGITLLQQHRVAFNLLVVVHDGVADGAAALYDQLTALGARFLQFQPLMLEGDAPAGGYRLSAANWGRFMRDIYRRWRQRGDVGRVFVMNIEHVYAQYFTQVSPDCVHAARCGGNLVMEQDGGVYACDHLIDDAHRLGRFNAGDELAALADASRALPFGRRKSVRRECQHCSVKMVCQGGCPAHLGRDGYNRLCAGYYAFFSEVLAPLRHYPRDADGLALWRSAQPASSHP</sequence>
<dbReference type="Pfam" id="PF04055">
    <property type="entry name" value="Radical_SAM"/>
    <property type="match status" value="1"/>
</dbReference>
<dbReference type="SFLD" id="SFLDG01072">
    <property type="entry name" value="dehydrogenase_like"/>
    <property type="match status" value="1"/>
</dbReference>
<dbReference type="InterPro" id="IPR013785">
    <property type="entry name" value="Aldolase_TIM"/>
</dbReference>
<comment type="similarity">
    <text evidence="6">Belongs to the radical SAM superfamily. Anaerobic sulfatase-maturating enzyme family.</text>
</comment>
<dbReference type="SFLD" id="SFLDG01386">
    <property type="entry name" value="main_SPASM_domain-containing"/>
    <property type="match status" value="1"/>
</dbReference>
<dbReference type="InterPro" id="IPR023867">
    <property type="entry name" value="Sulphatase_maturase_rSAM"/>
</dbReference>
<dbReference type="PROSITE" id="PS51918">
    <property type="entry name" value="RADICAL_SAM"/>
    <property type="match status" value="1"/>
</dbReference>
<dbReference type="SFLD" id="SFLDS00029">
    <property type="entry name" value="Radical_SAM"/>
    <property type="match status" value="1"/>
</dbReference>
<evidence type="ECO:0000256" key="6">
    <source>
        <dbReference type="ARBA" id="ARBA00023601"/>
    </source>
</evidence>
<comment type="cofactor">
    <cofactor evidence="1">
        <name>[4Fe-4S] cluster</name>
        <dbReference type="ChEBI" id="CHEBI:49883"/>
    </cofactor>
</comment>
<dbReference type="PANTHER" id="PTHR43273">
    <property type="entry name" value="ANAEROBIC SULFATASE-MATURATING ENZYME HOMOLOG ASLB-RELATED"/>
    <property type="match status" value="1"/>
</dbReference>
<dbReference type="EMBL" id="LR134155">
    <property type="protein sequence ID" value="VEA71671.1"/>
    <property type="molecule type" value="Genomic_DNA"/>
</dbReference>
<dbReference type="GO" id="GO:0051536">
    <property type="term" value="F:iron-sulfur cluster binding"/>
    <property type="evidence" value="ECO:0007669"/>
    <property type="project" value="UniProtKB-KW"/>
</dbReference>
<evidence type="ECO:0000256" key="4">
    <source>
        <dbReference type="ARBA" id="ARBA00023004"/>
    </source>
</evidence>
<dbReference type="NCBIfam" id="TIGR03942">
    <property type="entry name" value="sulfatase_rSAM"/>
    <property type="match status" value="1"/>
</dbReference>
<dbReference type="SUPFAM" id="SSF102114">
    <property type="entry name" value="Radical SAM enzymes"/>
    <property type="match status" value="1"/>
</dbReference>
<keyword evidence="8" id="KW-0560">Oxidoreductase</keyword>
<dbReference type="Gene3D" id="3.20.20.70">
    <property type="entry name" value="Aldolase class I"/>
    <property type="match status" value="1"/>
</dbReference>
<gene>
    <name evidence="8" type="primary">atsB</name>
    <name evidence="8" type="ORF">NCTC9419_03236</name>
</gene>
<protein>
    <submittedName>
        <fullName evidence="8">Anaerobic sulfatase-maturating enzyme</fullName>
        <ecNumber evidence="8">1.1.99.-</ecNumber>
    </submittedName>
</protein>
<evidence type="ECO:0000313" key="9">
    <source>
        <dbReference type="Proteomes" id="UP000271603"/>
    </source>
</evidence>
<keyword evidence="4" id="KW-0408">Iron</keyword>
<feature type="domain" description="Radical SAM core" evidence="7">
    <location>
        <begin position="19"/>
        <end position="242"/>
    </location>
</feature>